<sequence>MPGAYRRHPGGGGVRLLGLGWRGGLRGVAEQQRDGRSETDEGVKDGETEEGRGRQAREDAHELIRALQRQIAAEQLQDGQVERSMDEPSTTTSSPGNSDPDSDVDTSTNVTPSHEQGGRRRRRRNPPHTGTPHQQHAANGNANYANTYAQHGTFRPSPDTSRPNTETEGDGYGDGDGDVDMDRRATTRPTPAICAGAAWWGSCPTRTSSSTMGRVLRTGRASASRTGSCPSSRTTSRWSPGAIEEGGMMPEGTLRGCAGAVMGANATPRSGVTDLLWAGATPMRRDSAATLTPAPARAMPRSRTSTALAPGDIAVALATATAAGTAAGATAAGGGTAREGTSVPLISQPLPSVSLRRRPKQPPLGSLHDALLSRVFTIAFPDSIPCTRRKLESFKERTYYRLPKPPFWRMVHCTQRSITSSHQSYSRFELKHTPIRVHHDIGVLAKRRSKLARRLRIADKLARTYPDLASSAYLATYAAWNGLSDVCGQSIEAGTPRFRALSPVLQVCSLRGDGLPPPLLEEEEIYEGTMD</sequence>
<feature type="region of interest" description="Disordered" evidence="1">
    <location>
        <begin position="27"/>
        <end position="184"/>
    </location>
</feature>
<feature type="compositionally biased region" description="Polar residues" evidence="1">
    <location>
        <begin position="87"/>
        <end position="114"/>
    </location>
</feature>
<dbReference type="Proteomes" id="UP000076532">
    <property type="component" value="Unassembled WGS sequence"/>
</dbReference>
<feature type="compositionally biased region" description="Low complexity" evidence="1">
    <location>
        <begin position="137"/>
        <end position="149"/>
    </location>
</feature>
<dbReference type="EMBL" id="KV417890">
    <property type="protein sequence ID" value="KZP04768.1"/>
    <property type="molecule type" value="Genomic_DNA"/>
</dbReference>
<gene>
    <name evidence="2" type="ORF">FIBSPDRAFT_904033</name>
</gene>
<keyword evidence="3" id="KW-1185">Reference proteome</keyword>
<feature type="region of interest" description="Disordered" evidence="1">
    <location>
        <begin position="329"/>
        <end position="348"/>
    </location>
</feature>
<feature type="compositionally biased region" description="Basic and acidic residues" evidence="1">
    <location>
        <begin position="31"/>
        <end position="64"/>
    </location>
</feature>
<proteinExistence type="predicted"/>
<organism evidence="2 3">
    <name type="scientific">Athelia psychrophila</name>
    <dbReference type="NCBI Taxonomy" id="1759441"/>
    <lineage>
        <taxon>Eukaryota</taxon>
        <taxon>Fungi</taxon>
        <taxon>Dikarya</taxon>
        <taxon>Basidiomycota</taxon>
        <taxon>Agaricomycotina</taxon>
        <taxon>Agaricomycetes</taxon>
        <taxon>Agaricomycetidae</taxon>
        <taxon>Atheliales</taxon>
        <taxon>Atheliaceae</taxon>
        <taxon>Athelia</taxon>
    </lineage>
</organism>
<protein>
    <submittedName>
        <fullName evidence="2">Uncharacterized protein</fullName>
    </submittedName>
</protein>
<feature type="compositionally biased region" description="Polar residues" evidence="1">
    <location>
        <begin position="221"/>
        <end position="238"/>
    </location>
</feature>
<evidence type="ECO:0000313" key="3">
    <source>
        <dbReference type="Proteomes" id="UP000076532"/>
    </source>
</evidence>
<evidence type="ECO:0000256" key="1">
    <source>
        <dbReference type="SAM" id="MobiDB-lite"/>
    </source>
</evidence>
<dbReference type="AlphaFoldDB" id="A0A167V952"/>
<feature type="region of interest" description="Disordered" evidence="1">
    <location>
        <begin position="217"/>
        <end position="243"/>
    </location>
</feature>
<evidence type="ECO:0000313" key="2">
    <source>
        <dbReference type="EMBL" id="KZP04768.1"/>
    </source>
</evidence>
<feature type="compositionally biased region" description="Acidic residues" evidence="1">
    <location>
        <begin position="167"/>
        <end position="179"/>
    </location>
</feature>
<reference evidence="2 3" key="1">
    <citation type="journal article" date="2016" name="Mol. Biol. Evol.">
        <title>Comparative Genomics of Early-Diverging Mushroom-Forming Fungi Provides Insights into the Origins of Lignocellulose Decay Capabilities.</title>
        <authorList>
            <person name="Nagy L.G."/>
            <person name="Riley R."/>
            <person name="Tritt A."/>
            <person name="Adam C."/>
            <person name="Daum C."/>
            <person name="Floudas D."/>
            <person name="Sun H."/>
            <person name="Yadav J.S."/>
            <person name="Pangilinan J."/>
            <person name="Larsson K.H."/>
            <person name="Matsuura K."/>
            <person name="Barry K."/>
            <person name="Labutti K."/>
            <person name="Kuo R."/>
            <person name="Ohm R.A."/>
            <person name="Bhattacharya S.S."/>
            <person name="Shirouzu T."/>
            <person name="Yoshinaga Y."/>
            <person name="Martin F.M."/>
            <person name="Grigoriev I.V."/>
            <person name="Hibbett D.S."/>
        </authorList>
    </citation>
    <scope>NUCLEOTIDE SEQUENCE [LARGE SCALE GENOMIC DNA]</scope>
    <source>
        <strain evidence="2 3">CBS 109695</strain>
    </source>
</reference>
<accession>A0A167V952</accession>
<name>A0A167V952_9AGAM</name>